<feature type="transmembrane region" description="Helical" evidence="7">
    <location>
        <begin position="35"/>
        <end position="52"/>
    </location>
</feature>
<feature type="transmembrane region" description="Helical" evidence="7">
    <location>
        <begin position="113"/>
        <end position="130"/>
    </location>
</feature>
<dbReference type="PANTHER" id="PTHR30614">
    <property type="entry name" value="MEMBRANE COMPONENT OF AMINO ACID ABC TRANSPORTER"/>
    <property type="match status" value="1"/>
</dbReference>
<reference evidence="9" key="1">
    <citation type="submission" date="2024-06" db="EMBL/GenBank/DDBJ databases">
        <authorList>
            <person name="Fan A."/>
            <person name="Zhang F.Y."/>
            <person name="Zhang L."/>
        </authorList>
    </citation>
    <scope>NUCLEOTIDE SEQUENCE</scope>
    <source>
        <strain evidence="9">Y61</strain>
    </source>
</reference>
<feature type="transmembrane region" description="Helical" evidence="7">
    <location>
        <begin position="362"/>
        <end position="380"/>
    </location>
</feature>
<evidence type="ECO:0000256" key="4">
    <source>
        <dbReference type="ARBA" id="ARBA00022692"/>
    </source>
</evidence>
<feature type="transmembrane region" description="Helical" evidence="7">
    <location>
        <begin position="136"/>
        <end position="155"/>
    </location>
</feature>
<dbReference type="InterPro" id="IPR000515">
    <property type="entry name" value="MetI-like"/>
</dbReference>
<keyword evidence="2 7" id="KW-0813">Transport</keyword>
<evidence type="ECO:0000256" key="7">
    <source>
        <dbReference type="RuleBase" id="RU363032"/>
    </source>
</evidence>
<comment type="subcellular location">
    <subcellularLocation>
        <location evidence="1 7">Cell membrane</location>
        <topology evidence="1 7">Multi-pass membrane protein</topology>
    </subcellularLocation>
</comment>
<keyword evidence="5 7" id="KW-1133">Transmembrane helix</keyword>
<dbReference type="InterPro" id="IPR010065">
    <property type="entry name" value="AA_ABC_transptr_permease_3TM"/>
</dbReference>
<evidence type="ECO:0000313" key="9">
    <source>
        <dbReference type="EMBL" id="XCJ17976.1"/>
    </source>
</evidence>
<evidence type="ECO:0000256" key="1">
    <source>
        <dbReference type="ARBA" id="ARBA00004651"/>
    </source>
</evidence>
<dbReference type="SUPFAM" id="SSF161098">
    <property type="entry name" value="MetI-like"/>
    <property type="match status" value="1"/>
</dbReference>
<dbReference type="EMBL" id="CP159510">
    <property type="protein sequence ID" value="XCJ17976.1"/>
    <property type="molecule type" value="Genomic_DNA"/>
</dbReference>
<evidence type="ECO:0000256" key="5">
    <source>
        <dbReference type="ARBA" id="ARBA00022989"/>
    </source>
</evidence>
<dbReference type="InterPro" id="IPR043429">
    <property type="entry name" value="ArtM/GltK/GlnP/TcyL/YhdX-like"/>
</dbReference>
<dbReference type="AlphaFoldDB" id="A0AAU8IJ33"/>
<keyword evidence="3" id="KW-1003">Cell membrane</keyword>
<evidence type="ECO:0000256" key="3">
    <source>
        <dbReference type="ARBA" id="ARBA00022475"/>
    </source>
</evidence>
<proteinExistence type="inferred from homology"/>
<dbReference type="PANTHER" id="PTHR30614:SF41">
    <property type="entry name" value="INNER MEMBRANE AMINO-ACID ABC TRANSPORTER PERMEASE PROTEIN YHDY"/>
    <property type="match status" value="1"/>
</dbReference>
<dbReference type="PROSITE" id="PS50928">
    <property type="entry name" value="ABC_TM1"/>
    <property type="match status" value="1"/>
</dbReference>
<dbReference type="GO" id="GO:0043190">
    <property type="term" value="C:ATP-binding cassette (ABC) transporter complex"/>
    <property type="evidence" value="ECO:0007669"/>
    <property type="project" value="InterPro"/>
</dbReference>
<evidence type="ECO:0000256" key="2">
    <source>
        <dbReference type="ARBA" id="ARBA00022448"/>
    </source>
</evidence>
<accession>A0AAU8IJ33</accession>
<dbReference type="RefSeq" id="WP_353949060.1">
    <property type="nucleotide sequence ID" value="NZ_CP159510.1"/>
</dbReference>
<feature type="transmembrane region" description="Helical" evidence="7">
    <location>
        <begin position="85"/>
        <end position="106"/>
    </location>
</feature>
<dbReference type="Pfam" id="PF00528">
    <property type="entry name" value="BPD_transp_1"/>
    <property type="match status" value="1"/>
</dbReference>
<dbReference type="InterPro" id="IPR035906">
    <property type="entry name" value="MetI-like_sf"/>
</dbReference>
<dbReference type="NCBIfam" id="TIGR01726">
    <property type="entry name" value="HEQRo_perm_3TM"/>
    <property type="match status" value="1"/>
</dbReference>
<evidence type="ECO:0000259" key="8">
    <source>
        <dbReference type="PROSITE" id="PS50928"/>
    </source>
</evidence>
<sequence>METPFSKSGNTQEDLPPKTKPGIGGWLKKNLFSSWYNTLLTILFAVLLYFIGKGTFGWFIDHAEWAVIRNNYKLFMAGQYPPDQIWRLWTCLGIISALFGISAGVWKGTARHLAVVFCLICLLHLLMPFISASSKIALAVLIAVTVVGYFAGPLVPKGRAVAIAGWLLSFPVSVFLIDGFGVLTPVGTNLWGGLLLTILLSIVAIVFAFPIGILAALGRTSRLPVIKYFCIIYIEAVRGVPLITVFFMASLVIPLFLPEGLNIDAVIRAMIGATLFTAAYMAEYVRGGLQAIPKGQREAAKAIGLNPVQTNLLIILPQALRTIIPALVGQSISLFKDTSLVSIVGLVDLLGIAQTVRSNPSYLGHAMEVFLFVALVYWVIASAMSYTSRRLERTLGVGKR</sequence>
<name>A0AAU8IJ33_9BACL</name>
<dbReference type="Gene3D" id="1.10.3720.10">
    <property type="entry name" value="MetI-like"/>
    <property type="match status" value="1"/>
</dbReference>
<keyword evidence="4 7" id="KW-0812">Transmembrane</keyword>
<dbReference type="CDD" id="cd06261">
    <property type="entry name" value="TM_PBP2"/>
    <property type="match status" value="1"/>
</dbReference>
<feature type="transmembrane region" description="Helical" evidence="7">
    <location>
        <begin position="339"/>
        <end position="356"/>
    </location>
</feature>
<feature type="domain" description="ABC transmembrane type-1" evidence="8">
    <location>
        <begin position="194"/>
        <end position="388"/>
    </location>
</feature>
<feature type="transmembrane region" description="Helical" evidence="7">
    <location>
        <begin position="265"/>
        <end position="285"/>
    </location>
</feature>
<feature type="transmembrane region" description="Helical" evidence="7">
    <location>
        <begin position="190"/>
        <end position="217"/>
    </location>
</feature>
<keyword evidence="6 7" id="KW-0472">Membrane</keyword>
<feature type="transmembrane region" description="Helical" evidence="7">
    <location>
        <begin position="229"/>
        <end position="253"/>
    </location>
</feature>
<evidence type="ECO:0000256" key="6">
    <source>
        <dbReference type="ARBA" id="ARBA00023136"/>
    </source>
</evidence>
<protein>
    <submittedName>
        <fullName evidence="9">Amino acid ABC transporter permease</fullName>
    </submittedName>
</protein>
<feature type="transmembrane region" description="Helical" evidence="7">
    <location>
        <begin position="162"/>
        <end position="184"/>
    </location>
</feature>
<gene>
    <name evidence="9" type="ORF">ABNN70_05800</name>
</gene>
<dbReference type="GO" id="GO:0006865">
    <property type="term" value="P:amino acid transport"/>
    <property type="evidence" value="ECO:0007669"/>
    <property type="project" value="TreeGrafter"/>
</dbReference>
<dbReference type="GO" id="GO:0022857">
    <property type="term" value="F:transmembrane transporter activity"/>
    <property type="evidence" value="ECO:0007669"/>
    <property type="project" value="InterPro"/>
</dbReference>
<organism evidence="9">
    <name type="scientific">Sporolactobacillus sp. Y61</name>
    <dbReference type="NCBI Taxonomy" id="3160863"/>
    <lineage>
        <taxon>Bacteria</taxon>
        <taxon>Bacillati</taxon>
        <taxon>Bacillota</taxon>
        <taxon>Bacilli</taxon>
        <taxon>Bacillales</taxon>
        <taxon>Sporolactobacillaceae</taxon>
        <taxon>Sporolactobacillus</taxon>
    </lineage>
</organism>
<comment type="similarity">
    <text evidence="7">Belongs to the binding-protein-dependent transport system permease family.</text>
</comment>